<proteinExistence type="predicted"/>
<evidence type="ECO:0000313" key="4">
    <source>
        <dbReference type="WBParaSite" id="NBR_0000777401-mRNA-1"/>
    </source>
</evidence>
<accession>A0A0N4XXN8</accession>
<reference evidence="2 3" key="2">
    <citation type="submission" date="2018-11" db="EMBL/GenBank/DDBJ databases">
        <authorList>
            <consortium name="Pathogen Informatics"/>
        </authorList>
    </citation>
    <scope>NUCLEOTIDE SEQUENCE [LARGE SCALE GENOMIC DNA]</scope>
</reference>
<dbReference type="WBParaSite" id="NBR_0000777401-mRNA-1">
    <property type="protein sequence ID" value="NBR_0000777401-mRNA-1"/>
    <property type="gene ID" value="NBR_0000777401"/>
</dbReference>
<reference evidence="4" key="1">
    <citation type="submission" date="2017-02" db="UniProtKB">
        <authorList>
            <consortium name="WormBaseParasite"/>
        </authorList>
    </citation>
    <scope>IDENTIFICATION</scope>
</reference>
<dbReference type="Proteomes" id="UP000271162">
    <property type="component" value="Unassembled WGS sequence"/>
</dbReference>
<name>A0A0N4XXN8_NIPBR</name>
<gene>
    <name evidence="2" type="ORF">NBR_LOCUS7775</name>
</gene>
<sequence length="97" mass="10548">MQRAKGAVDEMNTHWESFGTARTIYSTMQRPARKANRIVALRNSDSGVRYPNGVAETCEGQSVVIEVIAMVSPKSKGMAGKGHAEVGYSHLPQNCPQ</sequence>
<dbReference type="AlphaFoldDB" id="A0A0N4XXN8"/>
<keyword evidence="3" id="KW-1185">Reference proteome</keyword>
<dbReference type="EMBL" id="UYSL01019925">
    <property type="protein sequence ID" value="VDL71364.1"/>
    <property type="molecule type" value="Genomic_DNA"/>
</dbReference>
<organism evidence="4">
    <name type="scientific">Nippostrongylus brasiliensis</name>
    <name type="common">Rat hookworm</name>
    <dbReference type="NCBI Taxonomy" id="27835"/>
    <lineage>
        <taxon>Eukaryota</taxon>
        <taxon>Metazoa</taxon>
        <taxon>Ecdysozoa</taxon>
        <taxon>Nematoda</taxon>
        <taxon>Chromadorea</taxon>
        <taxon>Rhabditida</taxon>
        <taxon>Rhabditina</taxon>
        <taxon>Rhabditomorpha</taxon>
        <taxon>Strongyloidea</taxon>
        <taxon>Heligmosomidae</taxon>
        <taxon>Nippostrongylus</taxon>
    </lineage>
</organism>
<feature type="region of interest" description="Disordered" evidence="1">
    <location>
        <begin position="76"/>
        <end position="97"/>
    </location>
</feature>
<evidence type="ECO:0000313" key="3">
    <source>
        <dbReference type="Proteomes" id="UP000271162"/>
    </source>
</evidence>
<protein>
    <submittedName>
        <fullName evidence="4">Transposase</fullName>
    </submittedName>
</protein>
<evidence type="ECO:0000256" key="1">
    <source>
        <dbReference type="SAM" id="MobiDB-lite"/>
    </source>
</evidence>
<evidence type="ECO:0000313" key="2">
    <source>
        <dbReference type="EMBL" id="VDL71364.1"/>
    </source>
</evidence>